<protein>
    <recommendedName>
        <fullName evidence="6">Flagellar P-ring protein</fullName>
    </recommendedName>
    <alternativeName>
        <fullName evidence="6">Basal body P-ring protein</fullName>
    </alternativeName>
</protein>
<keyword evidence="4 6" id="KW-0732">Signal</keyword>
<evidence type="ECO:0000256" key="6">
    <source>
        <dbReference type="HAMAP-Rule" id="MF_00416"/>
    </source>
</evidence>
<dbReference type="PRINTS" id="PR01010">
    <property type="entry name" value="FLGPRINGFLGI"/>
</dbReference>
<name>A0ABV4L4E4_9GAMM</name>
<sequence length="376" mass="39564" precursor="true">MKAIFSVFLIVFPLFVSFNAMASESYARLKDIARIEGDRENALIGYGLVVGLAGSGDSRRSKSTIRSIANTLKQFGLIVGDDEVNSRNVAAVMVTGTIGSFAERGDKIDVSVSAMGDARSLVGGTLLLTPLEGIDGRIYSVAQGQISVGGYKFEQFGNTEQKNHPTVGIVPKGGMVERGNSSKLVNKDGKIGIILGDADFGTAINIADAINNLGYKAEAVHSGKVDVIVPDNSSSDVIRAIARIQALTVLTDEKALIIVNERTGTIVSGGDVKVSSLTVAHGNLELSIKTQYNVSQPQNVVIGRNSEGGNGQTVVVPDTTIKVTDDKASIANFQGETTVFTLVSELRKLGLSTRDIIVILQAADKAGAINGELVLQ</sequence>
<proteinExistence type="inferred from homology"/>
<evidence type="ECO:0000313" key="7">
    <source>
        <dbReference type="EMBL" id="MEZ8082568.1"/>
    </source>
</evidence>
<gene>
    <name evidence="6" type="primary">flgI</name>
    <name evidence="7" type="ORF">ACED35_15720</name>
</gene>
<feature type="signal peptide" evidence="6">
    <location>
        <begin position="1"/>
        <end position="22"/>
    </location>
</feature>
<evidence type="ECO:0000256" key="3">
    <source>
        <dbReference type="ARBA" id="ARBA00008994"/>
    </source>
</evidence>
<dbReference type="Pfam" id="PF02119">
    <property type="entry name" value="FlgI"/>
    <property type="match status" value="1"/>
</dbReference>
<reference evidence="7 8" key="1">
    <citation type="submission" date="2024-06" db="EMBL/GenBank/DDBJ databases">
        <authorList>
            <person name="Steensen K."/>
            <person name="Seneca J."/>
            <person name="Bartlau N."/>
            <person name="Yu A.X."/>
            <person name="Polz M.F."/>
        </authorList>
    </citation>
    <scope>NUCLEOTIDE SEQUENCE [LARGE SCALE GENOMIC DNA]</scope>
    <source>
        <strain evidence="7 8">1F260</strain>
    </source>
</reference>
<keyword evidence="5 6" id="KW-0975">Bacterial flagellum</keyword>
<keyword evidence="8" id="KW-1185">Reference proteome</keyword>
<dbReference type="EMBL" id="JBGONM010000038">
    <property type="protein sequence ID" value="MEZ8082568.1"/>
    <property type="molecule type" value="Genomic_DNA"/>
</dbReference>
<dbReference type="PANTHER" id="PTHR30381">
    <property type="entry name" value="FLAGELLAR P-RING PERIPLASMIC PROTEIN FLGI"/>
    <property type="match status" value="1"/>
</dbReference>
<dbReference type="NCBIfam" id="NF003676">
    <property type="entry name" value="PRK05303.1"/>
    <property type="match status" value="1"/>
</dbReference>
<evidence type="ECO:0000256" key="5">
    <source>
        <dbReference type="ARBA" id="ARBA00023143"/>
    </source>
</evidence>
<dbReference type="Proteomes" id="UP001569154">
    <property type="component" value="Unassembled WGS sequence"/>
</dbReference>
<dbReference type="RefSeq" id="WP_017013018.1">
    <property type="nucleotide sequence ID" value="NZ_AJYG02000064.1"/>
</dbReference>
<accession>A0ABV4L4E4</accession>
<keyword evidence="7" id="KW-0966">Cell projection</keyword>
<comment type="subcellular location">
    <subcellularLocation>
        <location evidence="2 6">Bacterial flagellum basal body</location>
    </subcellularLocation>
</comment>
<dbReference type="PANTHER" id="PTHR30381:SF0">
    <property type="entry name" value="FLAGELLAR P-RING PROTEIN"/>
    <property type="match status" value="1"/>
</dbReference>
<comment type="function">
    <text evidence="1 6">Assembles around the rod to form the L-ring and probably protects the motor/basal body from shearing forces during rotation.</text>
</comment>
<evidence type="ECO:0000256" key="1">
    <source>
        <dbReference type="ARBA" id="ARBA00002591"/>
    </source>
</evidence>
<dbReference type="InterPro" id="IPR001782">
    <property type="entry name" value="Flag_FlgI"/>
</dbReference>
<comment type="caution">
    <text evidence="7">The sequence shown here is derived from an EMBL/GenBank/DDBJ whole genome shotgun (WGS) entry which is preliminary data.</text>
</comment>
<comment type="subunit">
    <text evidence="6">The basal body constitutes a major portion of the flagellar organelle and consists of four rings (L,P,S, and M) mounted on a central rod.</text>
</comment>
<organism evidence="7 8">
    <name type="scientific">Enterovibrio norvegicus</name>
    <dbReference type="NCBI Taxonomy" id="188144"/>
    <lineage>
        <taxon>Bacteria</taxon>
        <taxon>Pseudomonadati</taxon>
        <taxon>Pseudomonadota</taxon>
        <taxon>Gammaproteobacteria</taxon>
        <taxon>Vibrionales</taxon>
        <taxon>Vibrionaceae</taxon>
        <taxon>Enterovibrio</taxon>
    </lineage>
</organism>
<feature type="chain" id="PRO_5044940903" description="Flagellar P-ring protein" evidence="6">
    <location>
        <begin position="23"/>
        <end position="376"/>
    </location>
</feature>
<keyword evidence="7" id="KW-0282">Flagellum</keyword>
<comment type="similarity">
    <text evidence="3 6">Belongs to the FlgI family.</text>
</comment>
<keyword evidence="7" id="KW-0969">Cilium</keyword>
<evidence type="ECO:0000313" key="8">
    <source>
        <dbReference type="Proteomes" id="UP001569154"/>
    </source>
</evidence>
<evidence type="ECO:0000256" key="2">
    <source>
        <dbReference type="ARBA" id="ARBA00004117"/>
    </source>
</evidence>
<dbReference type="HAMAP" id="MF_00416">
    <property type="entry name" value="FlgI"/>
    <property type="match status" value="1"/>
</dbReference>
<evidence type="ECO:0000256" key="4">
    <source>
        <dbReference type="ARBA" id="ARBA00022729"/>
    </source>
</evidence>